<sequence>MRFTGLADLKRLSDAAFQKEQQTLRPYIEAEAEILQKLSRLDAQLQQTRQNSGQADGYQVTGTDVLWRGWEEATRRKLNTDLARVRAQKLTKMQALRKAFGRKQALGQLLEEQQKARRDMLMKKRSRQ</sequence>
<dbReference type="EMBL" id="FXTE01000009">
    <property type="protein sequence ID" value="SMO78424.1"/>
    <property type="molecule type" value="Genomic_DNA"/>
</dbReference>
<gene>
    <name evidence="1" type="ORF">SAMN06265380_10953</name>
</gene>
<dbReference type="AlphaFoldDB" id="A0A521E395"/>
<organism evidence="1 2">
    <name type="scientific">Ruegeria faecimaris</name>
    <dbReference type="NCBI Taxonomy" id="686389"/>
    <lineage>
        <taxon>Bacteria</taxon>
        <taxon>Pseudomonadati</taxon>
        <taxon>Pseudomonadota</taxon>
        <taxon>Alphaproteobacteria</taxon>
        <taxon>Rhodobacterales</taxon>
        <taxon>Roseobacteraceae</taxon>
        <taxon>Ruegeria</taxon>
    </lineage>
</organism>
<reference evidence="1 2" key="1">
    <citation type="submission" date="2017-05" db="EMBL/GenBank/DDBJ databases">
        <authorList>
            <person name="Varghese N."/>
            <person name="Submissions S."/>
        </authorList>
    </citation>
    <scope>NUCLEOTIDE SEQUENCE [LARGE SCALE GENOMIC DNA]</scope>
    <source>
        <strain evidence="1 2">DSM 28009</strain>
    </source>
</reference>
<dbReference type="Proteomes" id="UP000319555">
    <property type="component" value="Unassembled WGS sequence"/>
</dbReference>
<protein>
    <recommendedName>
        <fullName evidence="3">Flagellar FliJ protein</fullName>
    </recommendedName>
</protein>
<evidence type="ECO:0008006" key="3">
    <source>
        <dbReference type="Google" id="ProtNLM"/>
    </source>
</evidence>
<dbReference type="RefSeq" id="WP_142638311.1">
    <property type="nucleotide sequence ID" value="NZ_FXTE01000009.1"/>
</dbReference>
<evidence type="ECO:0000313" key="2">
    <source>
        <dbReference type="Proteomes" id="UP000319555"/>
    </source>
</evidence>
<proteinExistence type="predicted"/>
<keyword evidence="2" id="KW-1185">Reference proteome</keyword>
<accession>A0A521E395</accession>
<dbReference type="OrthoDB" id="7861976at2"/>
<name>A0A521E395_9RHOB</name>
<evidence type="ECO:0000313" key="1">
    <source>
        <dbReference type="EMBL" id="SMO78424.1"/>
    </source>
</evidence>